<dbReference type="RefSeq" id="XP_041438117.1">
    <property type="nucleotide sequence ID" value="XM_041582183.1"/>
</dbReference>
<dbReference type="PaxDb" id="8355-A0A1L8HFR7"/>
<feature type="coiled-coil region" evidence="1">
    <location>
        <begin position="83"/>
        <end position="145"/>
    </location>
</feature>
<dbReference type="Proteomes" id="UP000186698">
    <property type="component" value="Chromosome 2L"/>
</dbReference>
<dbReference type="PANTHER" id="PTHR47147">
    <property type="entry name" value="SYNCOILIN"/>
    <property type="match status" value="1"/>
</dbReference>
<evidence type="ECO:0000256" key="2">
    <source>
        <dbReference type="SAM" id="MobiDB-lite"/>
    </source>
</evidence>
<keyword evidence="3" id="KW-1185">Reference proteome</keyword>
<dbReference type="OMA" id="GGMETKS"/>
<name>A0A1L8HFR7_XENLA</name>
<evidence type="ECO:0000256" key="1">
    <source>
        <dbReference type="SAM" id="Coils"/>
    </source>
</evidence>
<dbReference type="STRING" id="8355.A0A1L8HFR7"/>
<organism evidence="3 4">
    <name type="scientific">Xenopus laevis</name>
    <name type="common">African clawed frog</name>
    <dbReference type="NCBI Taxonomy" id="8355"/>
    <lineage>
        <taxon>Eukaryota</taxon>
        <taxon>Metazoa</taxon>
        <taxon>Chordata</taxon>
        <taxon>Craniata</taxon>
        <taxon>Vertebrata</taxon>
        <taxon>Euteleostomi</taxon>
        <taxon>Amphibia</taxon>
        <taxon>Batrachia</taxon>
        <taxon>Anura</taxon>
        <taxon>Pipoidea</taxon>
        <taxon>Pipidae</taxon>
        <taxon>Xenopodinae</taxon>
        <taxon>Xenopus</taxon>
        <taxon>Xenopus</taxon>
    </lineage>
</organism>
<evidence type="ECO:0000313" key="3">
    <source>
        <dbReference type="Proteomes" id="UP000186698"/>
    </source>
</evidence>
<dbReference type="SMART" id="SM01391">
    <property type="entry name" value="Filament"/>
    <property type="match status" value="1"/>
</dbReference>
<dbReference type="InterPro" id="IPR039008">
    <property type="entry name" value="IF_rod_dom"/>
</dbReference>
<accession>A0A1L8HFR7</accession>
<dbReference type="Gene3D" id="1.20.5.170">
    <property type="match status" value="1"/>
</dbReference>
<dbReference type="InterPro" id="IPR027702">
    <property type="entry name" value="Syncoilin"/>
</dbReference>
<proteinExistence type="predicted"/>
<dbReference type="CTD" id="108707512"/>
<keyword evidence="1" id="KW-0175">Coiled coil</keyword>
<dbReference type="GeneID" id="108707512"/>
<dbReference type="Pfam" id="PF00038">
    <property type="entry name" value="Filament"/>
    <property type="match status" value="1"/>
</dbReference>
<protein>
    <submittedName>
        <fullName evidence="4">Syncoilin</fullName>
    </submittedName>
</protein>
<reference evidence="4" key="1">
    <citation type="submission" date="2025-08" db="UniProtKB">
        <authorList>
            <consortium name="RefSeq"/>
        </authorList>
    </citation>
    <scope>IDENTIFICATION</scope>
    <source>
        <strain evidence="4">J_2021</strain>
        <tissue evidence="4">Erythrocytes</tissue>
    </source>
</reference>
<dbReference type="GO" id="GO:0005882">
    <property type="term" value="C:intermediate filament"/>
    <property type="evidence" value="ECO:0007669"/>
    <property type="project" value="InterPro"/>
</dbReference>
<sequence length="335" mass="39103">MSSTDKEGENSQAERPVPESSLPHPNDAPDDPRPLSLDDVGVKFQFCIAAVGQLEQERDELIRELTLLREPSFEAVRSAHEEVLQAFGQKARAELERDALQEEVRTVRCKLFSVTREYVTCQFQLENQREELKEKQIQRGDLETLASRLAEDLTQLRTAFVEQREGSQQQLRSLPTRHTSHAIQDRRRLSAELQSLTAEQHSSLEDQYEPRLFRLLEHSERGAAALRVAQEELQKQRDELRPLQGEACKLRVQMNSLQEQIVLLKRKREEEIHLYREQIQELEDSRREMKITVQLQQQQNKELEDLRRSLAHELAIYKGCLEIYGQLFKSVTKKE</sequence>
<feature type="coiled-coil region" evidence="1">
    <location>
        <begin position="226"/>
        <end position="313"/>
    </location>
</feature>
<dbReference type="OrthoDB" id="8842296at2759"/>
<dbReference type="AlphaFoldDB" id="A0A1L8HFR7"/>
<gene>
    <name evidence="4" type="primary">sync.L</name>
</gene>
<evidence type="ECO:0000313" key="4">
    <source>
        <dbReference type="RefSeq" id="XP_041438117.1"/>
    </source>
</evidence>
<dbReference type="KEGG" id="xla:108707512"/>
<feature type="region of interest" description="Disordered" evidence="2">
    <location>
        <begin position="1"/>
        <end position="36"/>
    </location>
</feature>
<dbReference type="PANTHER" id="PTHR47147:SF1">
    <property type="entry name" value="SYNCOILIN"/>
    <property type="match status" value="1"/>
</dbReference>